<name>A0A843WE15_COLES</name>
<comment type="similarity">
    <text evidence="1 3">Belongs to the sulfotransferase 1 family.</text>
</comment>
<accession>A0A843WE15</accession>
<gene>
    <name evidence="5" type="ORF">Taro_042456</name>
</gene>
<reference evidence="5" key="1">
    <citation type="submission" date="2017-07" db="EMBL/GenBank/DDBJ databases">
        <title>Taro Niue Genome Assembly and Annotation.</title>
        <authorList>
            <person name="Atibalentja N."/>
            <person name="Keating K."/>
            <person name="Fields C.J."/>
        </authorList>
    </citation>
    <scope>NUCLEOTIDE SEQUENCE</scope>
    <source>
        <strain evidence="5">Niue_2</strain>
        <tissue evidence="5">Leaf</tissue>
    </source>
</reference>
<comment type="caution">
    <text evidence="5">The sequence shown here is derived from an EMBL/GenBank/DDBJ whole genome shotgun (WGS) entry which is preliminary data.</text>
</comment>
<dbReference type="AlphaFoldDB" id="A0A843WE15"/>
<evidence type="ECO:0000313" key="5">
    <source>
        <dbReference type="EMBL" id="MQM09583.1"/>
    </source>
</evidence>
<sequence length="326" mass="37326">MATRDTDQKHGNEEPLDQLISTLPRDERWTSLCNYRGFWLLVPWLPGTLSMRRRLVTRPDDVYIAAFPKTGTTWLKALVYSLLHRHRHSPTGPSHPLRTASPQELVQCLEDVFSVDPDPDLGALPSPRIWSLHTPYSSLPASLHVSPCKMVYIVRDPKDVFVSLLHFVDAVDSSARTVSMNEAFEMFCSGVCPYGPIWEHALEYWNESLRRPGKVLFLHYEEMTRDPVGNLRRLAVFLGRPFSEDEEREGVAREISELCSFQSLTGLAVNNQGELKMVERIPFPRNSYFRRGEVGDWKRHLSTEMAERLDMITDEKLRGSGLNLSS</sequence>
<dbReference type="InterPro" id="IPR027417">
    <property type="entry name" value="P-loop_NTPase"/>
</dbReference>
<dbReference type="PANTHER" id="PTHR11783">
    <property type="entry name" value="SULFOTRANSFERASE SULT"/>
    <property type="match status" value="1"/>
</dbReference>
<evidence type="ECO:0000259" key="4">
    <source>
        <dbReference type="Pfam" id="PF00685"/>
    </source>
</evidence>
<evidence type="ECO:0000256" key="2">
    <source>
        <dbReference type="ARBA" id="ARBA00022679"/>
    </source>
</evidence>
<proteinExistence type="inferred from homology"/>
<evidence type="ECO:0000313" key="6">
    <source>
        <dbReference type="Proteomes" id="UP000652761"/>
    </source>
</evidence>
<organism evidence="5 6">
    <name type="scientific">Colocasia esculenta</name>
    <name type="common">Wild taro</name>
    <name type="synonym">Arum esculentum</name>
    <dbReference type="NCBI Taxonomy" id="4460"/>
    <lineage>
        <taxon>Eukaryota</taxon>
        <taxon>Viridiplantae</taxon>
        <taxon>Streptophyta</taxon>
        <taxon>Embryophyta</taxon>
        <taxon>Tracheophyta</taxon>
        <taxon>Spermatophyta</taxon>
        <taxon>Magnoliopsida</taxon>
        <taxon>Liliopsida</taxon>
        <taxon>Araceae</taxon>
        <taxon>Aroideae</taxon>
        <taxon>Colocasieae</taxon>
        <taxon>Colocasia</taxon>
    </lineage>
</organism>
<dbReference type="Gene3D" id="3.40.50.300">
    <property type="entry name" value="P-loop containing nucleotide triphosphate hydrolases"/>
    <property type="match status" value="1"/>
</dbReference>
<dbReference type="Pfam" id="PF00685">
    <property type="entry name" value="Sulfotransfer_1"/>
    <property type="match status" value="1"/>
</dbReference>
<dbReference type="EMBL" id="NMUH01004414">
    <property type="protein sequence ID" value="MQM09583.1"/>
    <property type="molecule type" value="Genomic_DNA"/>
</dbReference>
<evidence type="ECO:0000256" key="1">
    <source>
        <dbReference type="ARBA" id="ARBA00005771"/>
    </source>
</evidence>
<evidence type="ECO:0000256" key="3">
    <source>
        <dbReference type="RuleBase" id="RU361155"/>
    </source>
</evidence>
<dbReference type="Proteomes" id="UP000652761">
    <property type="component" value="Unassembled WGS sequence"/>
</dbReference>
<dbReference type="EC" id="2.8.2.-" evidence="3"/>
<protein>
    <recommendedName>
        <fullName evidence="3">Sulfotransferase</fullName>
        <ecNumber evidence="3">2.8.2.-</ecNumber>
    </recommendedName>
</protein>
<keyword evidence="2 3" id="KW-0808">Transferase</keyword>
<dbReference type="SUPFAM" id="SSF52540">
    <property type="entry name" value="P-loop containing nucleoside triphosphate hydrolases"/>
    <property type="match status" value="1"/>
</dbReference>
<keyword evidence="6" id="KW-1185">Reference proteome</keyword>
<feature type="domain" description="Sulfotransferase" evidence="4">
    <location>
        <begin position="59"/>
        <end position="321"/>
    </location>
</feature>
<dbReference type="InterPro" id="IPR000863">
    <property type="entry name" value="Sulfotransferase_dom"/>
</dbReference>
<dbReference type="GO" id="GO:0008146">
    <property type="term" value="F:sulfotransferase activity"/>
    <property type="evidence" value="ECO:0007669"/>
    <property type="project" value="InterPro"/>
</dbReference>
<dbReference type="OrthoDB" id="588844at2759"/>